<accession>A0A098G8G0</accession>
<evidence type="ECO:0000313" key="2">
    <source>
        <dbReference type="EMBL" id="CEG58768.1"/>
    </source>
</evidence>
<evidence type="ECO:0000256" key="1">
    <source>
        <dbReference type="SAM" id="SignalP"/>
    </source>
</evidence>
<keyword evidence="3" id="KW-1185">Reference proteome</keyword>
<organism evidence="2 3">
    <name type="scientific">Legionella fallonii LLAP-10</name>
    <dbReference type="NCBI Taxonomy" id="1212491"/>
    <lineage>
        <taxon>Bacteria</taxon>
        <taxon>Pseudomonadati</taxon>
        <taxon>Pseudomonadota</taxon>
        <taxon>Gammaproteobacteria</taxon>
        <taxon>Legionellales</taxon>
        <taxon>Legionellaceae</taxon>
        <taxon>Legionella</taxon>
    </lineage>
</organism>
<protein>
    <recommendedName>
        <fullName evidence="4">Secreted protein</fullName>
    </recommendedName>
</protein>
<dbReference type="RefSeq" id="WP_045097014.1">
    <property type="nucleotide sequence ID" value="NZ_LN614827.1"/>
</dbReference>
<evidence type="ECO:0008006" key="4">
    <source>
        <dbReference type="Google" id="ProtNLM"/>
    </source>
</evidence>
<reference evidence="3" key="1">
    <citation type="submission" date="2014-09" db="EMBL/GenBank/DDBJ databases">
        <authorList>
            <person name="Gomez-Valero L."/>
        </authorList>
    </citation>
    <scope>NUCLEOTIDE SEQUENCE [LARGE SCALE GENOMIC DNA]</scope>
    <source>
        <strain evidence="3">ATCC700992</strain>
    </source>
</reference>
<dbReference type="AlphaFoldDB" id="A0A098G8G0"/>
<dbReference type="KEGG" id="lfa:LFA_3436"/>
<dbReference type="Proteomes" id="UP000032430">
    <property type="component" value="Chromosome I"/>
</dbReference>
<dbReference type="EMBL" id="LN614827">
    <property type="protein sequence ID" value="CEG58768.1"/>
    <property type="molecule type" value="Genomic_DNA"/>
</dbReference>
<dbReference type="HOGENOM" id="CLU_2700204_0_0_6"/>
<feature type="chain" id="PRO_5001935537" description="Secreted protein" evidence="1">
    <location>
        <begin position="20"/>
        <end position="73"/>
    </location>
</feature>
<dbReference type="OrthoDB" id="5645872at2"/>
<keyword evidence="1" id="KW-0732">Signal</keyword>
<feature type="signal peptide" evidence="1">
    <location>
        <begin position="1"/>
        <end position="19"/>
    </location>
</feature>
<proteinExistence type="predicted"/>
<evidence type="ECO:0000313" key="3">
    <source>
        <dbReference type="Proteomes" id="UP000032430"/>
    </source>
</evidence>
<sequence>MRKIVLILALLPLVGVAVADEENTSTPSIFQNECNNTKDPVERKKNCLQMEKQKEAEEAFKNFQENNHIETTL</sequence>
<name>A0A098G8G0_9GAMM</name>
<gene>
    <name evidence="2" type="ORF">LFA_3436</name>
</gene>